<keyword evidence="5" id="KW-0915">Sodium</keyword>
<evidence type="ECO:0000256" key="9">
    <source>
        <dbReference type="SAM" id="Phobius"/>
    </source>
</evidence>
<evidence type="ECO:0000256" key="2">
    <source>
        <dbReference type="ARBA" id="ARBA00022448"/>
    </source>
</evidence>
<evidence type="ECO:0000313" key="12">
    <source>
        <dbReference type="RefSeq" id="XP_014672216.1"/>
    </source>
</evidence>
<feature type="transmembrane region" description="Helical" evidence="9">
    <location>
        <begin position="20"/>
        <end position="41"/>
    </location>
</feature>
<dbReference type="InterPro" id="IPR006153">
    <property type="entry name" value="Cation/H_exchanger_TM"/>
</dbReference>
<keyword evidence="8" id="KW-0739">Sodium transport</keyword>
<evidence type="ECO:0000256" key="5">
    <source>
        <dbReference type="ARBA" id="ARBA00023053"/>
    </source>
</evidence>
<keyword evidence="4 9" id="KW-1133">Transmembrane helix</keyword>
<dbReference type="Pfam" id="PF00999">
    <property type="entry name" value="Na_H_Exchanger"/>
    <property type="match status" value="1"/>
</dbReference>
<evidence type="ECO:0000256" key="3">
    <source>
        <dbReference type="ARBA" id="ARBA00022692"/>
    </source>
</evidence>
<evidence type="ECO:0000256" key="1">
    <source>
        <dbReference type="ARBA" id="ARBA00004141"/>
    </source>
</evidence>
<accession>A0ABM1EJ45</accession>
<evidence type="ECO:0000313" key="11">
    <source>
        <dbReference type="Proteomes" id="UP000695022"/>
    </source>
</evidence>
<protein>
    <submittedName>
        <fullName evidence="12">Uncharacterized protein LOC106812759</fullName>
    </submittedName>
</protein>
<keyword evidence="6" id="KW-0406">Ion transport</keyword>
<evidence type="ECO:0000256" key="4">
    <source>
        <dbReference type="ARBA" id="ARBA00022989"/>
    </source>
</evidence>
<evidence type="ECO:0000256" key="6">
    <source>
        <dbReference type="ARBA" id="ARBA00023065"/>
    </source>
</evidence>
<comment type="subcellular location">
    <subcellularLocation>
        <location evidence="1">Membrane</location>
        <topology evidence="1">Multi-pass membrane protein</topology>
    </subcellularLocation>
</comment>
<reference evidence="12" key="1">
    <citation type="submission" date="2025-08" db="UniProtKB">
        <authorList>
            <consortium name="RefSeq"/>
        </authorList>
    </citation>
    <scope>IDENTIFICATION</scope>
</reference>
<evidence type="ECO:0000259" key="10">
    <source>
        <dbReference type="Pfam" id="PF00999"/>
    </source>
</evidence>
<dbReference type="InterPro" id="IPR018422">
    <property type="entry name" value="Cation/H_exchanger_CPA1"/>
</dbReference>
<organism evidence="11 12">
    <name type="scientific">Priapulus caudatus</name>
    <name type="common">Priapulid worm</name>
    <dbReference type="NCBI Taxonomy" id="37621"/>
    <lineage>
        <taxon>Eukaryota</taxon>
        <taxon>Metazoa</taxon>
        <taxon>Ecdysozoa</taxon>
        <taxon>Scalidophora</taxon>
        <taxon>Priapulida</taxon>
        <taxon>Priapulimorpha</taxon>
        <taxon>Priapulimorphida</taxon>
        <taxon>Priapulidae</taxon>
        <taxon>Priapulus</taxon>
    </lineage>
</organism>
<keyword evidence="7 9" id="KW-0472">Membrane</keyword>
<keyword evidence="3 9" id="KW-0812">Transmembrane</keyword>
<name>A0ABM1EJ45_PRICU</name>
<proteinExistence type="predicted"/>
<evidence type="ECO:0000256" key="8">
    <source>
        <dbReference type="ARBA" id="ARBA00023201"/>
    </source>
</evidence>
<dbReference type="PANTHER" id="PTHR10110">
    <property type="entry name" value="SODIUM/HYDROGEN EXCHANGER"/>
    <property type="match status" value="1"/>
</dbReference>
<dbReference type="GeneID" id="106812759"/>
<keyword evidence="2" id="KW-0813">Transport</keyword>
<dbReference type="PRINTS" id="PR01084">
    <property type="entry name" value="NAHEXCHNGR"/>
</dbReference>
<feature type="transmembrane region" description="Helical" evidence="9">
    <location>
        <begin position="53"/>
        <end position="75"/>
    </location>
</feature>
<evidence type="ECO:0000256" key="7">
    <source>
        <dbReference type="ARBA" id="ARBA00023136"/>
    </source>
</evidence>
<dbReference type="RefSeq" id="XP_014672216.1">
    <property type="nucleotide sequence ID" value="XM_014816730.1"/>
</dbReference>
<dbReference type="Proteomes" id="UP000695022">
    <property type="component" value="Unplaced"/>
</dbReference>
<gene>
    <name evidence="12" type="primary">LOC106812759</name>
</gene>
<keyword evidence="11" id="KW-1185">Reference proteome</keyword>
<sequence length="223" mass="24319">MLESAFSLHDRAFAENLGTVLLYAVVGTVINILTIGSSLYACSMVGAFSDLRLGLITCLVFSSLIAAVDPVAVLANISRAVGSTTRFTFSSLERVSLTMQAEHGCSGGATGGIRHGVSVIPTGGAVPSIWYHKHNNVRPGTSSVRGTQHFVQVPHNHQVLWKNAQVIDHSMAGVEEIIGQRGSYFIREIAAHYDHKYLKRWLQRECETKDAHIMAIYDKIALQ</sequence>
<feature type="domain" description="Cation/H+ exchanger transmembrane" evidence="10">
    <location>
        <begin position="1"/>
        <end position="78"/>
    </location>
</feature>
<dbReference type="InterPro" id="IPR004709">
    <property type="entry name" value="NaH_exchanger"/>
</dbReference>
<dbReference type="PANTHER" id="PTHR10110:SF126">
    <property type="entry name" value="NA(+)_H(+) EXCHANGER PROTEIN 7"/>
    <property type="match status" value="1"/>
</dbReference>